<evidence type="ECO:0000313" key="11">
    <source>
        <dbReference type="EMBL" id="SEM79336.1"/>
    </source>
</evidence>
<evidence type="ECO:0000259" key="10">
    <source>
        <dbReference type="Pfam" id="PF18916"/>
    </source>
</evidence>
<keyword evidence="5 9" id="KW-1133">Transmembrane helix</keyword>
<dbReference type="OrthoDB" id="4411839at2"/>
<evidence type="ECO:0000256" key="2">
    <source>
        <dbReference type="ARBA" id="ARBA00004829"/>
    </source>
</evidence>
<evidence type="ECO:0000256" key="8">
    <source>
        <dbReference type="SAM" id="MobiDB-lite"/>
    </source>
</evidence>
<comment type="subcellular location">
    <subcellularLocation>
        <location evidence="1">Membrane</location>
        <topology evidence="1">Multi-pass membrane protein</topology>
    </subcellularLocation>
</comment>
<feature type="region of interest" description="Disordered" evidence="8">
    <location>
        <begin position="103"/>
        <end position="137"/>
    </location>
</feature>
<dbReference type="GO" id="GO:0016872">
    <property type="term" value="F:intramolecular lyase activity"/>
    <property type="evidence" value="ECO:0007669"/>
    <property type="project" value="InterPro"/>
</dbReference>
<organism evidence="11 12">
    <name type="scientific">Stigmatella aurantiaca</name>
    <dbReference type="NCBI Taxonomy" id="41"/>
    <lineage>
        <taxon>Bacteria</taxon>
        <taxon>Pseudomonadati</taxon>
        <taxon>Myxococcota</taxon>
        <taxon>Myxococcia</taxon>
        <taxon>Myxococcales</taxon>
        <taxon>Cystobacterineae</taxon>
        <taxon>Archangiaceae</taxon>
        <taxon>Stigmatella</taxon>
    </lineage>
</organism>
<dbReference type="EMBL" id="FOAP01000023">
    <property type="protein sequence ID" value="SEM79336.1"/>
    <property type="molecule type" value="Genomic_DNA"/>
</dbReference>
<dbReference type="GO" id="GO:0045436">
    <property type="term" value="F:lycopene beta cyclase activity"/>
    <property type="evidence" value="ECO:0007669"/>
    <property type="project" value="UniProtKB-ARBA"/>
</dbReference>
<proteinExistence type="predicted"/>
<keyword evidence="3 9" id="KW-0812">Transmembrane</keyword>
<comment type="pathway">
    <text evidence="2">Carotenoid biosynthesis.</text>
</comment>
<evidence type="ECO:0000256" key="6">
    <source>
        <dbReference type="ARBA" id="ARBA00023136"/>
    </source>
</evidence>
<evidence type="ECO:0000256" key="5">
    <source>
        <dbReference type="ARBA" id="ARBA00022989"/>
    </source>
</evidence>
<feature type="transmembrane region" description="Helical" evidence="9">
    <location>
        <begin position="78"/>
        <end position="96"/>
    </location>
</feature>
<protein>
    <submittedName>
        <fullName evidence="11">Lycopene cyclase domain-containing protein</fullName>
    </submittedName>
</protein>
<gene>
    <name evidence="11" type="ORF">SAMN05444354_12348</name>
</gene>
<dbReference type="InterPro" id="IPR017825">
    <property type="entry name" value="Lycopene_cyclase_dom"/>
</dbReference>
<reference evidence="12" key="1">
    <citation type="submission" date="2016-10" db="EMBL/GenBank/DDBJ databases">
        <authorList>
            <person name="Varghese N."/>
            <person name="Submissions S."/>
        </authorList>
    </citation>
    <scope>NUCLEOTIDE SEQUENCE [LARGE SCALE GENOMIC DNA]</scope>
    <source>
        <strain evidence="12">DSM 17044</strain>
    </source>
</reference>
<name>A0A1H8B9F9_STIAU</name>
<sequence length="137" mass="15288">MTYARFLGVFVVLPILFLVVRYRKTFTARSLAPMGLLLIVVYAATSPWDNLAVKWGLWGFDPERIWGIKLGYLPLEEYLFFGLQTLLVGLWARARLMRVLAREPQPRAASPSGAERAEAPVASTQAGTALKPREVAP</sequence>
<dbReference type="Pfam" id="PF18916">
    <property type="entry name" value="Lycopene_cyc"/>
    <property type="match status" value="1"/>
</dbReference>
<evidence type="ECO:0000256" key="1">
    <source>
        <dbReference type="ARBA" id="ARBA00004141"/>
    </source>
</evidence>
<dbReference type="AlphaFoldDB" id="A0A1H8B9F9"/>
<dbReference type="GO" id="GO:0016117">
    <property type="term" value="P:carotenoid biosynthetic process"/>
    <property type="evidence" value="ECO:0007669"/>
    <property type="project" value="UniProtKB-KW"/>
</dbReference>
<evidence type="ECO:0000256" key="9">
    <source>
        <dbReference type="SAM" id="Phobius"/>
    </source>
</evidence>
<feature type="domain" description="Lycopene cyclase" evidence="10">
    <location>
        <begin position="10"/>
        <end position="88"/>
    </location>
</feature>
<evidence type="ECO:0000313" key="12">
    <source>
        <dbReference type="Proteomes" id="UP000182719"/>
    </source>
</evidence>
<keyword evidence="12" id="KW-1185">Reference proteome</keyword>
<feature type="transmembrane region" description="Helical" evidence="9">
    <location>
        <begin position="6"/>
        <end position="22"/>
    </location>
</feature>
<keyword evidence="4" id="KW-0125">Carotenoid biosynthesis</keyword>
<feature type="transmembrane region" description="Helical" evidence="9">
    <location>
        <begin position="34"/>
        <end position="58"/>
    </location>
</feature>
<evidence type="ECO:0000256" key="3">
    <source>
        <dbReference type="ARBA" id="ARBA00022692"/>
    </source>
</evidence>
<keyword evidence="6 9" id="KW-0472">Membrane</keyword>
<dbReference type="Proteomes" id="UP000182719">
    <property type="component" value="Unassembled WGS sequence"/>
</dbReference>
<dbReference type="NCBIfam" id="TIGR03462">
    <property type="entry name" value="CarR_dom_SF"/>
    <property type="match status" value="1"/>
</dbReference>
<evidence type="ECO:0000256" key="4">
    <source>
        <dbReference type="ARBA" id="ARBA00022746"/>
    </source>
</evidence>
<keyword evidence="7" id="KW-0413">Isomerase</keyword>
<dbReference type="GO" id="GO:0016020">
    <property type="term" value="C:membrane"/>
    <property type="evidence" value="ECO:0007669"/>
    <property type="project" value="UniProtKB-SubCell"/>
</dbReference>
<dbReference type="RefSeq" id="WP_075010205.1">
    <property type="nucleotide sequence ID" value="NZ_FOAP01000023.1"/>
</dbReference>
<accession>A0A1H8B9F9</accession>
<evidence type="ECO:0000256" key="7">
    <source>
        <dbReference type="ARBA" id="ARBA00023235"/>
    </source>
</evidence>